<dbReference type="GO" id="GO:0009073">
    <property type="term" value="P:aromatic amino acid family biosynthetic process"/>
    <property type="evidence" value="ECO:0007669"/>
    <property type="project" value="UniProtKB-KW"/>
</dbReference>
<evidence type="ECO:0000259" key="5">
    <source>
        <dbReference type="Pfam" id="PF08501"/>
    </source>
</evidence>
<feature type="domain" description="Shikimate dehydrogenase substrate binding N-terminal" evidence="5">
    <location>
        <begin position="7"/>
        <end position="71"/>
    </location>
</feature>
<evidence type="ECO:0000313" key="7">
    <source>
        <dbReference type="EMBL" id="URQ63198.1"/>
    </source>
</evidence>
<dbReference type="SUPFAM" id="SSF51735">
    <property type="entry name" value="NAD(P)-binding Rossmann-fold domains"/>
    <property type="match status" value="1"/>
</dbReference>
<dbReference type="Gene3D" id="3.40.50.720">
    <property type="entry name" value="NAD(P)-binding Rossmann-like Domain"/>
    <property type="match status" value="1"/>
</dbReference>
<evidence type="ECO:0008006" key="9">
    <source>
        <dbReference type="Google" id="ProtNLM"/>
    </source>
</evidence>
<dbReference type="GO" id="GO:0019632">
    <property type="term" value="P:shikimate metabolic process"/>
    <property type="evidence" value="ECO:0007669"/>
    <property type="project" value="TreeGrafter"/>
</dbReference>
<evidence type="ECO:0000313" key="8">
    <source>
        <dbReference type="Proteomes" id="UP001056381"/>
    </source>
</evidence>
<keyword evidence="4" id="KW-0028">Amino-acid biosynthesis</keyword>
<dbReference type="InterPro" id="IPR013708">
    <property type="entry name" value="Shikimate_DH-bd_N"/>
</dbReference>
<dbReference type="InterPro" id="IPR041121">
    <property type="entry name" value="SDH_C"/>
</dbReference>
<evidence type="ECO:0000256" key="1">
    <source>
        <dbReference type="ARBA" id="ARBA00004871"/>
    </source>
</evidence>
<gene>
    <name evidence="7" type="ORF">M9B40_00075</name>
</gene>
<evidence type="ECO:0000256" key="4">
    <source>
        <dbReference type="ARBA" id="ARBA00023141"/>
    </source>
</evidence>
<protein>
    <recommendedName>
        <fullName evidence="9">Shikimate dehydrogenase (NADP(+))</fullName>
    </recommendedName>
</protein>
<dbReference type="GO" id="GO:0009423">
    <property type="term" value="P:chorismate biosynthetic process"/>
    <property type="evidence" value="ECO:0007669"/>
    <property type="project" value="TreeGrafter"/>
</dbReference>
<name>A0A9Q8X3Z8_9GAMM</name>
<dbReference type="Pfam" id="PF18317">
    <property type="entry name" value="SDH_C"/>
    <property type="match status" value="1"/>
</dbReference>
<dbReference type="InterPro" id="IPR022893">
    <property type="entry name" value="Shikimate_DH_fam"/>
</dbReference>
<keyword evidence="8" id="KW-1185">Reference proteome</keyword>
<dbReference type="GO" id="GO:0050661">
    <property type="term" value="F:NADP binding"/>
    <property type="evidence" value="ECO:0007669"/>
    <property type="project" value="TreeGrafter"/>
</dbReference>
<keyword evidence="3" id="KW-0560">Oxidoreductase</keyword>
<dbReference type="GO" id="GO:0005829">
    <property type="term" value="C:cytosol"/>
    <property type="evidence" value="ECO:0007669"/>
    <property type="project" value="TreeGrafter"/>
</dbReference>
<comment type="pathway">
    <text evidence="1">Metabolic intermediate biosynthesis; chorismate biosynthesis; chorismate from D-erythrose 4-phosphate and phosphoenolpyruvate: step 4/7.</text>
</comment>
<evidence type="ECO:0000259" key="6">
    <source>
        <dbReference type="Pfam" id="PF18317"/>
    </source>
</evidence>
<dbReference type="PANTHER" id="PTHR21089">
    <property type="entry name" value="SHIKIMATE DEHYDROGENASE"/>
    <property type="match status" value="1"/>
</dbReference>
<evidence type="ECO:0000256" key="2">
    <source>
        <dbReference type="ARBA" id="ARBA00022857"/>
    </source>
</evidence>
<evidence type="ECO:0000256" key="3">
    <source>
        <dbReference type="ARBA" id="ARBA00023002"/>
    </source>
</evidence>
<keyword evidence="2" id="KW-0521">NADP</keyword>
<sequence length="255" mass="29055">MKYKLGVLGKGISYSLSPEIHNFFSKQCNIDIEYKIYDIEKDSLSFIENFFKNGGHGLNITQPFKEEVGGFYNAPPSNILYKINNEVKADSVDAEGLCADLSKKNIKVNSGTRILLLGLGGAGISIINSSIFRKCNFVVWNRSKNKYKNIQRDFLEFKNNYDEKIDLIISCVSEINNEISKIILNTNLQEFAHIYDINYRNETNTHYKKISLKKNVSFNSGEGMLVEQAALSWSRWFGNKPETSHVKAKIENGRL</sequence>
<dbReference type="SUPFAM" id="SSF53223">
    <property type="entry name" value="Aminoacid dehydrogenase-like, N-terminal domain"/>
    <property type="match status" value="1"/>
</dbReference>
<reference evidence="7" key="1">
    <citation type="submission" date="2022-05" db="EMBL/GenBank/DDBJ databases">
        <title>Single-amplified genomics reveal most streamlined microbe among free-living bacteria.</title>
        <authorList>
            <person name="Roda-Garcia J."/>
            <person name="Haro-Moreno J.M."/>
            <person name="Rodriguez-Valera F."/>
            <person name="Almagro-Moreno S."/>
            <person name="Lopez-Perez M."/>
        </authorList>
    </citation>
    <scope>NUCLEOTIDE SEQUENCE</scope>
    <source>
        <strain evidence="7">TMED112-D2-2</strain>
    </source>
</reference>
<dbReference type="EMBL" id="CP097966">
    <property type="protein sequence ID" value="URQ63198.1"/>
    <property type="molecule type" value="Genomic_DNA"/>
</dbReference>
<keyword evidence="4" id="KW-0057">Aromatic amino acid biosynthesis</keyword>
<accession>A0A9Q8X3Z8</accession>
<proteinExistence type="predicted"/>
<dbReference type="PANTHER" id="PTHR21089:SF1">
    <property type="entry name" value="BIFUNCTIONAL 3-DEHYDROQUINATE DEHYDRATASE_SHIKIMATE DEHYDROGENASE, CHLOROPLASTIC"/>
    <property type="match status" value="1"/>
</dbReference>
<dbReference type="AlphaFoldDB" id="A0A9Q8X3Z8"/>
<dbReference type="GO" id="GO:0004764">
    <property type="term" value="F:shikimate 3-dehydrogenase (NADP+) activity"/>
    <property type="evidence" value="ECO:0007669"/>
    <property type="project" value="InterPro"/>
</dbReference>
<dbReference type="InterPro" id="IPR046346">
    <property type="entry name" value="Aminoacid_DH-like_N_sf"/>
</dbReference>
<feature type="domain" description="SDH C-terminal" evidence="6">
    <location>
        <begin position="221"/>
        <end position="249"/>
    </location>
</feature>
<dbReference type="Pfam" id="PF08501">
    <property type="entry name" value="Shikimate_dh_N"/>
    <property type="match status" value="1"/>
</dbReference>
<organism evidence="7 8">
    <name type="scientific">SAR86 cluster bacterium</name>
    <dbReference type="NCBI Taxonomy" id="2030880"/>
    <lineage>
        <taxon>Bacteria</taxon>
        <taxon>Pseudomonadati</taxon>
        <taxon>Pseudomonadota</taxon>
        <taxon>Gammaproteobacteria</taxon>
        <taxon>SAR86 cluster</taxon>
    </lineage>
</organism>
<dbReference type="Gene3D" id="3.40.50.10860">
    <property type="entry name" value="Leucine Dehydrogenase, chain A, domain 1"/>
    <property type="match status" value="1"/>
</dbReference>
<dbReference type="InterPro" id="IPR036291">
    <property type="entry name" value="NAD(P)-bd_dom_sf"/>
</dbReference>
<dbReference type="Proteomes" id="UP001056381">
    <property type="component" value="Chromosome"/>
</dbReference>